<dbReference type="Proteomes" id="UP000478052">
    <property type="component" value="Unassembled WGS sequence"/>
</dbReference>
<sequence>MESSDSDSEILFLATVIEAEEEEQRSKKKKKNGMSQEKFYELLDMIRPDIEKQDTKFRLAIPSEERLVTCLR</sequence>
<evidence type="ECO:0000313" key="1">
    <source>
        <dbReference type="EMBL" id="KAF0708229.1"/>
    </source>
</evidence>
<dbReference type="OrthoDB" id="2668416at2759"/>
<comment type="caution">
    <text evidence="1">The sequence shown here is derived from an EMBL/GenBank/DDBJ whole genome shotgun (WGS) entry which is preliminary data.</text>
</comment>
<protein>
    <submittedName>
        <fullName evidence="1">Protein ALP1-like</fullName>
    </submittedName>
</protein>
<proteinExistence type="predicted"/>
<accession>A0A6G0VVP1</accession>
<organism evidence="1 2">
    <name type="scientific">Aphis craccivora</name>
    <name type="common">Cowpea aphid</name>
    <dbReference type="NCBI Taxonomy" id="307492"/>
    <lineage>
        <taxon>Eukaryota</taxon>
        <taxon>Metazoa</taxon>
        <taxon>Ecdysozoa</taxon>
        <taxon>Arthropoda</taxon>
        <taxon>Hexapoda</taxon>
        <taxon>Insecta</taxon>
        <taxon>Pterygota</taxon>
        <taxon>Neoptera</taxon>
        <taxon>Paraneoptera</taxon>
        <taxon>Hemiptera</taxon>
        <taxon>Sternorrhyncha</taxon>
        <taxon>Aphidomorpha</taxon>
        <taxon>Aphidoidea</taxon>
        <taxon>Aphididae</taxon>
        <taxon>Aphidini</taxon>
        <taxon>Aphis</taxon>
        <taxon>Aphis</taxon>
    </lineage>
</organism>
<dbReference type="AlphaFoldDB" id="A0A6G0VVP1"/>
<name>A0A6G0VVP1_APHCR</name>
<reference evidence="1 2" key="1">
    <citation type="submission" date="2019-08" db="EMBL/GenBank/DDBJ databases">
        <title>Whole genome of Aphis craccivora.</title>
        <authorList>
            <person name="Voronova N.V."/>
            <person name="Shulinski R.S."/>
            <person name="Bandarenka Y.V."/>
            <person name="Zhorov D.G."/>
            <person name="Warner D."/>
        </authorList>
    </citation>
    <scope>NUCLEOTIDE SEQUENCE [LARGE SCALE GENOMIC DNA]</scope>
    <source>
        <strain evidence="1">180601</strain>
        <tissue evidence="1">Whole Body</tissue>
    </source>
</reference>
<dbReference type="EMBL" id="VUJU01012244">
    <property type="protein sequence ID" value="KAF0708229.1"/>
    <property type="molecule type" value="Genomic_DNA"/>
</dbReference>
<evidence type="ECO:0000313" key="2">
    <source>
        <dbReference type="Proteomes" id="UP000478052"/>
    </source>
</evidence>
<keyword evidence="2" id="KW-1185">Reference proteome</keyword>
<gene>
    <name evidence="1" type="ORF">FWK35_00033106</name>
</gene>